<feature type="compositionally biased region" description="Acidic residues" evidence="2">
    <location>
        <begin position="489"/>
        <end position="529"/>
    </location>
</feature>
<feature type="compositionally biased region" description="Acidic residues" evidence="2">
    <location>
        <begin position="777"/>
        <end position="790"/>
    </location>
</feature>
<accession>A0A837G665</accession>
<evidence type="ECO:0000256" key="2">
    <source>
        <dbReference type="SAM" id="MobiDB-lite"/>
    </source>
</evidence>
<dbReference type="RefSeq" id="WP_045986264.1">
    <property type="nucleotide sequence ID" value="NZ_JXXS01000030.1"/>
</dbReference>
<dbReference type="EMBL" id="JXXR01000015">
    <property type="protein sequence ID" value="KJY72061.1"/>
    <property type="molecule type" value="Genomic_DNA"/>
</dbReference>
<organism evidence="5">
    <name type="scientific">Vibrio coralliilyticus</name>
    <dbReference type="NCBI Taxonomy" id="190893"/>
    <lineage>
        <taxon>Bacteria</taxon>
        <taxon>Pseudomonadati</taxon>
        <taxon>Pseudomonadota</taxon>
        <taxon>Gammaproteobacteria</taxon>
        <taxon>Vibrionales</taxon>
        <taxon>Vibrionaceae</taxon>
        <taxon>Vibrio</taxon>
    </lineage>
</organism>
<feature type="region of interest" description="Disordered" evidence="2">
    <location>
        <begin position="436"/>
        <end position="537"/>
    </location>
</feature>
<feature type="compositionally biased region" description="Acidic residues" evidence="2">
    <location>
        <begin position="583"/>
        <end position="596"/>
    </location>
</feature>
<feature type="compositionally biased region" description="Acidic residues" evidence="2">
    <location>
        <begin position="438"/>
        <end position="464"/>
    </location>
</feature>
<keyword evidence="3" id="KW-0812">Transmembrane</keyword>
<feature type="coiled-coil region" evidence="1">
    <location>
        <begin position="183"/>
        <end position="266"/>
    </location>
</feature>
<keyword evidence="4" id="KW-0732">Signal</keyword>
<sequence>MLRIFKRLLLPVALVAVTQTSIVSAETIRLKGPDGEIQASPQYSDFVPQDLRNNEPSRFYGPTTSQETLWAIASRLRPSASVSVQQTLLAVYQLNPQAFENQNIHELIPGSTLRIPSLAQVQSVSTQEAVNVMAAHQARLTDIPAVSRPTPQTSPQQQPEEMKPSDAEKPMMDDTKPAMQPNADLAKIAKQEQKAQVSTLEKQLESSEGELMALEEKNHKLRLMLADVQSEVDVLKDELGDESRIRNEVEKLLEAERLRLAEEQKMQPSPLDELLSNTWLVAALAIIPGLLIGLLIMMLLGRRKKEDSEAQTATEQTAEPVAPIAPDSLNEEVDDDLLLDDDLFGESTDDEEELFSDDSGLDEGKEDGEVDVFADLEDNDLDFNLEGEDGEDPFAGIGDDGELDEALADMDMSSNGISVNSEDKALGLEEMERALDEVVIEDESPEGEFDLSDDDDEISQDELDSLLASDGDSEDLGTDELDQSLLDDLFNESDTDDASDDLDFDSLLDEADGGFDLSDDDAGSTDTDEPSLASDSEIDDLFAQVEAQADLEKLEAEALDETALLDEMVEEPTPEVSENSTDLLDELIDDDEDTEASSDKALDDFLSDDLDLSDDNAFDELITDDSNELDAESTETLDEFLSDDHTQDVSSLEDSTELLDDLFETQSEQQQQVTEELGDEGTDLFEELLEIEKQSDESVEEENEDLTLSNELNQDVALDDAVESLDDAAGTDKFSSEDFIDDMLSAAPEGDPLLDELDLDEPDLSEAVSEEAVAPQPEDDSNFAEPEPEP</sequence>
<feature type="compositionally biased region" description="Acidic residues" evidence="2">
    <location>
        <begin position="752"/>
        <end position="764"/>
    </location>
</feature>
<feature type="region of interest" description="Disordered" evidence="2">
    <location>
        <begin position="347"/>
        <end position="369"/>
    </location>
</feature>
<feature type="region of interest" description="Disordered" evidence="2">
    <location>
        <begin position="568"/>
        <end position="599"/>
    </location>
</feature>
<feature type="compositionally biased region" description="Basic and acidic residues" evidence="2">
    <location>
        <begin position="160"/>
        <end position="176"/>
    </location>
</feature>
<feature type="transmembrane region" description="Helical" evidence="3">
    <location>
        <begin position="279"/>
        <end position="300"/>
    </location>
</feature>
<feature type="compositionally biased region" description="Low complexity" evidence="2">
    <location>
        <begin position="149"/>
        <end position="159"/>
    </location>
</feature>
<gene>
    <name evidence="5" type="ORF">TW71_13880</name>
</gene>
<feature type="non-terminal residue" evidence="5">
    <location>
        <position position="790"/>
    </location>
</feature>
<keyword evidence="3" id="KW-1133">Transmembrane helix</keyword>
<feature type="compositionally biased region" description="Acidic residues" evidence="2">
    <location>
        <begin position="471"/>
        <end position="482"/>
    </location>
</feature>
<feature type="region of interest" description="Disordered" evidence="2">
    <location>
        <begin position="745"/>
        <end position="790"/>
    </location>
</feature>
<feature type="region of interest" description="Disordered" evidence="2">
    <location>
        <begin position="308"/>
        <end position="327"/>
    </location>
</feature>
<keyword evidence="1" id="KW-0175">Coiled coil</keyword>
<name>A0A837G665_9VIBR</name>
<evidence type="ECO:0000256" key="3">
    <source>
        <dbReference type="SAM" id="Phobius"/>
    </source>
</evidence>
<feature type="chain" id="PRO_5032578552" evidence="4">
    <location>
        <begin position="26"/>
        <end position="790"/>
    </location>
</feature>
<feature type="region of interest" description="Disordered" evidence="2">
    <location>
        <begin position="140"/>
        <end position="179"/>
    </location>
</feature>
<comment type="caution">
    <text evidence="5">The sequence shown here is derived from an EMBL/GenBank/DDBJ whole genome shotgun (WGS) entry which is preliminary data.</text>
</comment>
<reference evidence="5" key="1">
    <citation type="journal article" date="2015" name="BMC Genomics">
        <title>Genome mining reveals unlocked bioactive potential of marine Gram-negative bacteria.</title>
        <authorList>
            <person name="Machado H."/>
            <person name="Sonnenschein E.C."/>
            <person name="Melchiorsen J."/>
            <person name="Gram L."/>
        </authorList>
    </citation>
    <scope>NUCLEOTIDE SEQUENCE</scope>
    <source>
        <strain evidence="5">S2052</strain>
    </source>
</reference>
<keyword evidence="3" id="KW-0472">Membrane</keyword>
<evidence type="ECO:0000256" key="4">
    <source>
        <dbReference type="SAM" id="SignalP"/>
    </source>
</evidence>
<feature type="compositionally biased region" description="Acidic residues" evidence="2">
    <location>
        <begin position="382"/>
        <end position="392"/>
    </location>
</feature>
<feature type="signal peptide" evidence="4">
    <location>
        <begin position="1"/>
        <end position="25"/>
    </location>
</feature>
<dbReference type="NCBIfam" id="TIGR03505">
    <property type="entry name" value="FimV_core"/>
    <property type="match status" value="1"/>
</dbReference>
<feature type="region of interest" description="Disordered" evidence="2">
    <location>
        <begin position="621"/>
        <end position="654"/>
    </location>
</feature>
<feature type="compositionally biased region" description="Acidic residues" evidence="2">
    <location>
        <begin position="621"/>
        <end position="641"/>
    </location>
</feature>
<evidence type="ECO:0000256" key="1">
    <source>
        <dbReference type="SAM" id="Coils"/>
    </source>
</evidence>
<dbReference type="InterPro" id="IPR020012">
    <property type="entry name" value="LysM_FimV"/>
</dbReference>
<dbReference type="AlphaFoldDB" id="A0A837G665"/>
<evidence type="ECO:0000313" key="5">
    <source>
        <dbReference type="EMBL" id="KJY72061.1"/>
    </source>
</evidence>
<protein>
    <submittedName>
        <fullName evidence="5">ATPase AAA</fullName>
    </submittedName>
</protein>
<proteinExistence type="predicted"/>
<feature type="region of interest" description="Disordered" evidence="2">
    <location>
        <begin position="382"/>
        <end position="401"/>
    </location>
</feature>